<dbReference type="Proteomes" id="UP000243924">
    <property type="component" value="Chromosome I"/>
</dbReference>
<feature type="chain" id="PRO_5009029396" evidence="7">
    <location>
        <begin position="20"/>
        <end position="468"/>
    </location>
</feature>
<dbReference type="RefSeq" id="WP_092386770.1">
    <property type="nucleotide sequence ID" value="NZ_LT629787.1"/>
</dbReference>
<sequence length="468" mass="50811">MLTRLLACLFASLTLSACALQTPLPEQPIAPPAHWSTESSAELETTDWTAWQSAQLQTLQQQALSANLDIASSIARLRQADAQLQQSGASLLPQLSAGLGANRSDSERTDSDGNSSRNSYSGNLNASYEVDLWGRLRAERDASRASLLASEFDHASLLLTIEASVASTWFQRLETRRRLQLAEDSLANAQRVLELVENRYRLGAIDSLEVSQQRTLVAQLQAGLPTLRQQYRQQSNALALLIGQGPDAELPESAPALLADLQVPEIAPGLPASLLQRRPDIRASEARLQAANADLTAARAALYPSIQLTGQYGAQSLALSSLVNNPVTAWNLAAGLSQPIFQGGRLRARVAQTRARQDELLIDYQRTLLTAFIDVDNALSNVDQTRQRAAYLAATEAEASRALELAEIRYRSGAIDLQTLLDTQRTWYSSQDNLAQVRAAQLLASVDLFRALGGGWQAGAVSYPTDND</sequence>
<evidence type="ECO:0000256" key="3">
    <source>
        <dbReference type="ARBA" id="ARBA00022692"/>
    </source>
</evidence>
<dbReference type="InterPro" id="IPR003423">
    <property type="entry name" value="OMP_efflux"/>
</dbReference>
<dbReference type="PANTHER" id="PTHR30203:SF33">
    <property type="entry name" value="BLR4455 PROTEIN"/>
    <property type="match status" value="1"/>
</dbReference>
<evidence type="ECO:0000256" key="2">
    <source>
        <dbReference type="ARBA" id="ARBA00022452"/>
    </source>
</evidence>
<keyword evidence="7" id="KW-0732">Signal</keyword>
<reference evidence="11" key="1">
    <citation type="submission" date="2016-10" db="EMBL/GenBank/DDBJ databases">
        <authorList>
            <person name="Varghese N."/>
            <person name="Submissions S."/>
        </authorList>
    </citation>
    <scope>NUCLEOTIDE SEQUENCE [LARGE SCALE GENOMIC DNA]</scope>
    <source>
        <strain evidence="11">CECT 8338</strain>
    </source>
</reference>
<keyword evidence="8" id="KW-0175">Coiled coil</keyword>
<protein>
    <submittedName>
        <fullName evidence="10">Efflux transporter, outer membrane factor (OMF) lipoprotein, NodT family</fullName>
    </submittedName>
</protein>
<evidence type="ECO:0000256" key="4">
    <source>
        <dbReference type="ARBA" id="ARBA00023139"/>
    </source>
</evidence>
<name>A0A1H2GAP1_9GAMM</name>
<dbReference type="Gene3D" id="2.20.200.10">
    <property type="entry name" value="Outer membrane efflux proteins (OEP)"/>
    <property type="match status" value="1"/>
</dbReference>
<evidence type="ECO:0000313" key="10">
    <source>
        <dbReference type="EMBL" id="SDU16551.1"/>
    </source>
</evidence>
<feature type="coiled-coil region" evidence="8">
    <location>
        <begin position="172"/>
        <end position="199"/>
    </location>
</feature>
<keyword evidence="5" id="KW-0998">Cell outer membrane</keyword>
<dbReference type="SUPFAM" id="SSF56954">
    <property type="entry name" value="Outer membrane efflux proteins (OEP)"/>
    <property type="match status" value="1"/>
</dbReference>
<dbReference type="Gene3D" id="1.20.1600.10">
    <property type="entry name" value="Outer membrane efflux proteins (OEP)"/>
    <property type="match status" value="1"/>
</dbReference>
<feature type="signal peptide" evidence="7">
    <location>
        <begin position="1"/>
        <end position="19"/>
    </location>
</feature>
<evidence type="ECO:0000256" key="9">
    <source>
        <dbReference type="SAM" id="MobiDB-lite"/>
    </source>
</evidence>
<keyword evidence="4 7" id="KW-0564">Palmitate</keyword>
<dbReference type="STRING" id="1434072.SAMN05216210_2159"/>
<evidence type="ECO:0000313" key="11">
    <source>
        <dbReference type="Proteomes" id="UP000243924"/>
    </source>
</evidence>
<dbReference type="PANTHER" id="PTHR30203">
    <property type="entry name" value="OUTER MEMBRANE CATION EFFLUX PROTEIN"/>
    <property type="match status" value="1"/>
</dbReference>
<dbReference type="GO" id="GO:0009279">
    <property type="term" value="C:cell outer membrane"/>
    <property type="evidence" value="ECO:0007669"/>
    <property type="project" value="UniProtKB-SubCell"/>
</dbReference>
<evidence type="ECO:0000256" key="7">
    <source>
        <dbReference type="RuleBase" id="RU362097"/>
    </source>
</evidence>
<keyword evidence="3 7" id="KW-0812">Transmembrane</keyword>
<dbReference type="NCBIfam" id="TIGR01845">
    <property type="entry name" value="outer_NodT"/>
    <property type="match status" value="1"/>
</dbReference>
<dbReference type="GO" id="GO:0015562">
    <property type="term" value="F:efflux transmembrane transporter activity"/>
    <property type="evidence" value="ECO:0007669"/>
    <property type="project" value="InterPro"/>
</dbReference>
<dbReference type="EMBL" id="LT629787">
    <property type="protein sequence ID" value="SDU16551.1"/>
    <property type="molecule type" value="Genomic_DNA"/>
</dbReference>
<keyword evidence="6 7" id="KW-0449">Lipoprotein</keyword>
<keyword evidence="7" id="KW-0472">Membrane</keyword>
<dbReference type="AlphaFoldDB" id="A0A1H2GAP1"/>
<comment type="similarity">
    <text evidence="1 7">Belongs to the outer membrane factor (OMF) (TC 1.B.17) family.</text>
</comment>
<accession>A0A1H2GAP1</accession>
<evidence type="ECO:0000256" key="1">
    <source>
        <dbReference type="ARBA" id="ARBA00007613"/>
    </source>
</evidence>
<dbReference type="Pfam" id="PF02321">
    <property type="entry name" value="OEP"/>
    <property type="match status" value="2"/>
</dbReference>
<gene>
    <name evidence="10" type="ORF">SAMN05216210_2159</name>
</gene>
<evidence type="ECO:0000256" key="8">
    <source>
        <dbReference type="SAM" id="Coils"/>
    </source>
</evidence>
<dbReference type="PROSITE" id="PS51257">
    <property type="entry name" value="PROKAR_LIPOPROTEIN"/>
    <property type="match status" value="1"/>
</dbReference>
<feature type="compositionally biased region" description="Polar residues" evidence="9">
    <location>
        <begin position="112"/>
        <end position="122"/>
    </location>
</feature>
<feature type="region of interest" description="Disordered" evidence="9">
    <location>
        <begin position="100"/>
        <end position="122"/>
    </location>
</feature>
<dbReference type="InterPro" id="IPR010131">
    <property type="entry name" value="MdtP/NodT-like"/>
</dbReference>
<comment type="subcellular location">
    <subcellularLocation>
        <location evidence="7">Cell outer membrane</location>
        <topology evidence="7">Lipid-anchor</topology>
    </subcellularLocation>
</comment>
<keyword evidence="11" id="KW-1185">Reference proteome</keyword>
<proteinExistence type="inferred from homology"/>
<keyword evidence="2 7" id="KW-1134">Transmembrane beta strand</keyword>
<dbReference type="OrthoDB" id="9770517at2"/>
<evidence type="ECO:0000256" key="5">
    <source>
        <dbReference type="ARBA" id="ARBA00023237"/>
    </source>
</evidence>
<organism evidence="10 11">
    <name type="scientific">Halopseudomonas salegens</name>
    <dbReference type="NCBI Taxonomy" id="1434072"/>
    <lineage>
        <taxon>Bacteria</taxon>
        <taxon>Pseudomonadati</taxon>
        <taxon>Pseudomonadota</taxon>
        <taxon>Gammaproteobacteria</taxon>
        <taxon>Pseudomonadales</taxon>
        <taxon>Pseudomonadaceae</taxon>
        <taxon>Halopseudomonas</taxon>
    </lineage>
</organism>
<evidence type="ECO:0000256" key="6">
    <source>
        <dbReference type="ARBA" id="ARBA00023288"/>
    </source>
</evidence>